<dbReference type="Proteomes" id="UP000202587">
    <property type="component" value="Segment"/>
</dbReference>
<dbReference type="EMBL" id="AF303045">
    <property type="protein sequence ID" value="AAK96361.1"/>
    <property type="molecule type" value="Genomic_DNA"/>
</dbReference>
<sequence length="135" mass="15696">MYNMGNASRARYNNTLYRQHQQIQSQLNTVKVNMYDMCRQTRGIDSELCSRIQRSINSDYDNSTYKNSNIDSLPHIANRTTVVIPPTRYYDGLDDRVNNHDITDVVRNNNNNNNNNNTIKRYNSSTAVVVEPFDL</sequence>
<reference evidence="1 2" key="2">
    <citation type="journal article" date="2005" name="Virology">
        <title>Comparison of the complete genome sequence between C1 and G4 isolates of the Helicoverpa armigera single nucleocapsid nucleopolyhedrovirus.</title>
        <authorList>
            <person name="Zhang C.X."/>
            <person name="Ma X.C."/>
            <person name="Guo Z.J."/>
        </authorList>
    </citation>
    <scope>NUCLEOTIDE SEQUENCE [LARGE SCALE GENOMIC DNA]</scope>
    <source>
        <strain evidence="1">C1</strain>
    </source>
</reference>
<proteinExistence type="predicted"/>
<evidence type="ECO:0000313" key="2">
    <source>
        <dbReference type="Proteomes" id="UP000202587"/>
    </source>
</evidence>
<name>Q91BU3_9ABAC</name>
<dbReference type="GeneID" id="922052"/>
<protein>
    <submittedName>
        <fullName evidence="1">Uncharacterized protein</fullName>
    </submittedName>
</protein>
<organism evidence="1 2">
    <name type="scientific">Helicoverpa armigera nucleopolyhedrovirus</name>
    <dbReference type="NCBI Taxonomy" id="51313"/>
    <lineage>
        <taxon>Viruses</taxon>
        <taxon>Viruses incertae sedis</taxon>
        <taxon>Naldaviricetes</taxon>
        <taxon>Lefavirales</taxon>
        <taxon>Baculoviridae</taxon>
        <taxon>Alphabaculovirus</taxon>
        <taxon>Alphabaculovirus helarmigerae</taxon>
    </lineage>
</organism>
<dbReference type="RefSeq" id="NP_203674.1">
    <property type="nucleotide sequence ID" value="NC_003094.2"/>
</dbReference>
<accession>Q91BU3</accession>
<dbReference type="OrthoDB" id="29262at10239"/>
<dbReference type="KEGG" id="vg:922052"/>
<reference evidence="1 2" key="1">
    <citation type="journal article" date="2001" name="Acta Biochim. Biophys. Sin.">
        <title>Genome Structure and the p10 Gene of the Helicoverpa armigera Nucleopolyhedrovirus.</title>
        <authorList>
            <person name="Zhang C.X."/>
            <person name="Wu J.C."/>
        </authorList>
    </citation>
    <scope>NUCLEOTIDE SEQUENCE [LARGE SCALE GENOMIC DNA]</scope>
    <source>
        <strain evidence="1">C1</strain>
    </source>
</reference>
<evidence type="ECO:0000313" key="1">
    <source>
        <dbReference type="EMBL" id="AAK96361.1"/>
    </source>
</evidence>